<keyword evidence="1" id="KW-1133">Transmembrane helix</keyword>
<dbReference type="Proteomes" id="UP000091857">
    <property type="component" value="Chromosome 4"/>
</dbReference>
<gene>
    <name evidence="3" type="ORF">MANES_04G010700v8</name>
</gene>
<dbReference type="InterPro" id="IPR003386">
    <property type="entry name" value="LACT/PDAT_acylTrfase"/>
</dbReference>
<dbReference type="OrthoDB" id="190846at2759"/>
<dbReference type="EMBL" id="CM004390">
    <property type="protein sequence ID" value="OAY51485.1"/>
    <property type="molecule type" value="Genomic_DNA"/>
</dbReference>
<proteinExistence type="predicted"/>
<feature type="chain" id="PRO_5012903540" description="Phospholipid:diacylglycerol acyltransferase 2" evidence="2">
    <location>
        <begin position="19"/>
        <end position="677"/>
    </location>
</feature>
<dbReference type="AlphaFoldDB" id="A0A2C9VZW4"/>
<dbReference type="Gramene" id="Manes.04G010700.1.v8.1">
    <property type="protein sequence ID" value="Manes.04G010700.1.v8.1.CDS"/>
    <property type="gene ID" value="Manes.04G010700.v8.1"/>
</dbReference>
<name>A0A2C9VZW4_MANES</name>
<protein>
    <recommendedName>
        <fullName evidence="5">Phospholipid:diacylglycerol acyltransferase 2</fullName>
    </recommendedName>
</protein>
<organism evidence="3 4">
    <name type="scientific">Manihot esculenta</name>
    <name type="common">Cassava</name>
    <name type="synonym">Jatropha manihot</name>
    <dbReference type="NCBI Taxonomy" id="3983"/>
    <lineage>
        <taxon>Eukaryota</taxon>
        <taxon>Viridiplantae</taxon>
        <taxon>Streptophyta</taxon>
        <taxon>Embryophyta</taxon>
        <taxon>Tracheophyta</taxon>
        <taxon>Spermatophyta</taxon>
        <taxon>Magnoliopsida</taxon>
        <taxon>eudicotyledons</taxon>
        <taxon>Gunneridae</taxon>
        <taxon>Pentapetalae</taxon>
        <taxon>rosids</taxon>
        <taxon>fabids</taxon>
        <taxon>Malpighiales</taxon>
        <taxon>Euphorbiaceae</taxon>
        <taxon>Crotonoideae</taxon>
        <taxon>Manihoteae</taxon>
        <taxon>Manihot</taxon>
    </lineage>
</organism>
<evidence type="ECO:0008006" key="5">
    <source>
        <dbReference type="Google" id="ProtNLM"/>
    </source>
</evidence>
<dbReference type="GO" id="GO:0008374">
    <property type="term" value="F:O-acyltransferase activity"/>
    <property type="evidence" value="ECO:0007669"/>
    <property type="project" value="InterPro"/>
</dbReference>
<dbReference type="OMA" id="MNISPAF"/>
<feature type="transmembrane region" description="Helical" evidence="1">
    <location>
        <begin position="55"/>
        <end position="79"/>
    </location>
</feature>
<evidence type="ECO:0000313" key="4">
    <source>
        <dbReference type="Proteomes" id="UP000091857"/>
    </source>
</evidence>
<keyword evidence="2" id="KW-0732">Signal</keyword>
<evidence type="ECO:0000313" key="3">
    <source>
        <dbReference type="EMBL" id="OAY51485.1"/>
    </source>
</evidence>
<evidence type="ECO:0000256" key="2">
    <source>
        <dbReference type="SAM" id="SignalP"/>
    </source>
</evidence>
<dbReference type="GO" id="GO:0006629">
    <property type="term" value="P:lipid metabolic process"/>
    <property type="evidence" value="ECO:0000318"/>
    <property type="project" value="GO_Central"/>
</dbReference>
<evidence type="ECO:0000256" key="1">
    <source>
        <dbReference type="SAM" id="Phobius"/>
    </source>
</evidence>
<keyword evidence="4" id="KW-1185">Reference proteome</keyword>
<dbReference type="SUPFAM" id="SSF53474">
    <property type="entry name" value="alpha/beta-Hydrolases"/>
    <property type="match status" value="1"/>
</dbReference>
<dbReference type="STRING" id="3983.A0A2C9VZW4"/>
<sequence length="677" mass="76030">MAWILWFRKLWFVEPVRFQSYESQQCEKKEKIVASAKENDLEITKKRAKTRSKELGWVDYCCWMIGYICTIWWLLFLFYHCLSAILPGFQVPESPGTRLKREGLVAQHPVVLVPGFLAGGLELWEGKPCAEGLFRKRLWGGSFSEMLKRPLCWLDHLILHNETGLDPPGVRVRAVEGLAAADYFAPGYVVWALLIENLAQIGYEEKNLFMAAYDWRLSFQNTEIRDQSLSKLKSKIELMYATNGYKKVVVVPHSMGSICFLHFLKWVETPPPMGGGGGPGWCSNHIKAIMNIGPTFLGSPKMVTSILTMEGKDVAWLRAMFSGVLDPELLGIQTLEHVLRLSRTWDSTVSLLPKGGETIWGNLDRFPEEGQVCVLSKSRSLKTSKSNSSSDVEGGLQVKESIKYGRIVSFGKSASQLPSSELPSFDTKEFFGSHTIKNSESSCGEVWTEYDVINKESIRKFAENKTFTAATVLDLLRFVAPKMMQRAESQYSHGIADNLDDPKYEHYRYWSNPLETRLPDAPDMEIYCLYEVGVPTERSYVLKVSPTDRCKSIPFRIDTSVDGEEGSCLKSGVYLVDGDESVPALSAGFMCAKGWKGKTRFNPSGSRTYIREYQHKPSSSLLEGRNTEGGSHVEILGNYAFIEDLLRVAAGASAAELGGDRIHSDILKMSEKINLQL</sequence>
<dbReference type="Gene3D" id="3.40.50.1820">
    <property type="entry name" value="alpha/beta hydrolase"/>
    <property type="match status" value="1"/>
</dbReference>
<dbReference type="PANTHER" id="PTHR11440">
    <property type="entry name" value="LECITHIN-CHOLESTEROL ACYLTRANSFERASE-RELATED"/>
    <property type="match status" value="1"/>
</dbReference>
<comment type="caution">
    <text evidence="3">The sequence shown here is derived from an EMBL/GenBank/DDBJ whole genome shotgun (WGS) entry which is preliminary data.</text>
</comment>
<dbReference type="InterPro" id="IPR029058">
    <property type="entry name" value="AB_hydrolase_fold"/>
</dbReference>
<dbReference type="Pfam" id="PF02450">
    <property type="entry name" value="LCAT"/>
    <property type="match status" value="1"/>
</dbReference>
<feature type="signal peptide" evidence="2">
    <location>
        <begin position="1"/>
        <end position="18"/>
    </location>
</feature>
<accession>A0A2C9VZW4</accession>
<keyword evidence="1" id="KW-0472">Membrane</keyword>
<keyword evidence="1" id="KW-0812">Transmembrane</keyword>
<reference evidence="4" key="1">
    <citation type="journal article" date="2016" name="Nat. Biotechnol.">
        <title>Sequencing wild and cultivated cassava and related species reveals extensive interspecific hybridization and genetic diversity.</title>
        <authorList>
            <person name="Bredeson J.V."/>
            <person name="Lyons J.B."/>
            <person name="Prochnik S.E."/>
            <person name="Wu G.A."/>
            <person name="Ha C.M."/>
            <person name="Edsinger-Gonzales E."/>
            <person name="Grimwood J."/>
            <person name="Schmutz J."/>
            <person name="Rabbi I.Y."/>
            <person name="Egesi C."/>
            <person name="Nauluvula P."/>
            <person name="Lebot V."/>
            <person name="Ndunguru J."/>
            <person name="Mkamilo G."/>
            <person name="Bart R.S."/>
            <person name="Setter T.L."/>
            <person name="Gleadow R.M."/>
            <person name="Kulakow P."/>
            <person name="Ferguson M.E."/>
            <person name="Rounsley S."/>
            <person name="Rokhsar D.S."/>
        </authorList>
    </citation>
    <scope>NUCLEOTIDE SEQUENCE [LARGE SCALE GENOMIC DNA]</scope>
    <source>
        <strain evidence="4">cv. AM560-2</strain>
    </source>
</reference>
<dbReference type="GO" id="GO:0005737">
    <property type="term" value="C:cytoplasm"/>
    <property type="evidence" value="ECO:0000318"/>
    <property type="project" value="GO_Central"/>
</dbReference>